<protein>
    <submittedName>
        <fullName evidence="2">Uncharacterized protein</fullName>
    </submittedName>
</protein>
<comment type="caution">
    <text evidence="2">The sequence shown here is derived from an EMBL/GenBank/DDBJ whole genome shotgun (WGS) entry which is preliminary data.</text>
</comment>
<evidence type="ECO:0000313" key="2">
    <source>
        <dbReference type="EMBL" id="KAF4072242.1"/>
    </source>
</evidence>
<accession>A0A7J5ZNL7</accession>
<keyword evidence="3" id="KW-1185">Reference proteome</keyword>
<sequence length="120" mass="13506">MHKQLGHSNRSNTTQPQRRTGRRCPRQNPASPKSHLTITQSFTPPPHPIQPEDTEQHRTVALRLTHPPHTGKTKMQDPSSSVHFTSSPTGNPLTEGHRSANAIHKKPHLRHYLSTTLSKK</sequence>
<dbReference type="EMBL" id="JAAGNN010000025">
    <property type="protein sequence ID" value="KAF4072242.1"/>
    <property type="molecule type" value="Genomic_DNA"/>
</dbReference>
<reference evidence="2 3" key="1">
    <citation type="submission" date="2020-02" db="EMBL/GenBank/DDBJ databases">
        <title>A chromosome-scale genome assembly of the black bullhead catfish (Ameiurus melas).</title>
        <authorList>
            <person name="Wen M."/>
            <person name="Zham M."/>
            <person name="Cabau C."/>
            <person name="Klopp C."/>
            <person name="Donnadieu C."/>
            <person name="Roques C."/>
            <person name="Bouchez O."/>
            <person name="Lampietro C."/>
            <person name="Jouanno E."/>
            <person name="Herpin A."/>
            <person name="Louis A."/>
            <person name="Berthelot C."/>
            <person name="Parey E."/>
            <person name="Roest-Crollius H."/>
            <person name="Braasch I."/>
            <person name="Postlethwait J."/>
            <person name="Robinson-Rechavi M."/>
            <person name="Echchiki A."/>
            <person name="Begum T."/>
            <person name="Montfort J."/>
            <person name="Schartl M."/>
            <person name="Bobe J."/>
            <person name="Guiguen Y."/>
        </authorList>
    </citation>
    <scope>NUCLEOTIDE SEQUENCE [LARGE SCALE GENOMIC DNA]</scope>
    <source>
        <strain evidence="2">M_S1</strain>
        <tissue evidence="2">Blood</tissue>
    </source>
</reference>
<proteinExistence type="predicted"/>
<gene>
    <name evidence="2" type="ORF">AMELA_G00260850</name>
</gene>
<evidence type="ECO:0000313" key="3">
    <source>
        <dbReference type="Proteomes" id="UP000593565"/>
    </source>
</evidence>
<dbReference type="Proteomes" id="UP000593565">
    <property type="component" value="Unassembled WGS sequence"/>
</dbReference>
<feature type="compositionally biased region" description="Polar residues" evidence="1">
    <location>
        <begin position="76"/>
        <end position="92"/>
    </location>
</feature>
<evidence type="ECO:0000256" key="1">
    <source>
        <dbReference type="SAM" id="MobiDB-lite"/>
    </source>
</evidence>
<organism evidence="2 3">
    <name type="scientific">Ameiurus melas</name>
    <name type="common">Black bullhead</name>
    <name type="synonym">Silurus melas</name>
    <dbReference type="NCBI Taxonomy" id="219545"/>
    <lineage>
        <taxon>Eukaryota</taxon>
        <taxon>Metazoa</taxon>
        <taxon>Chordata</taxon>
        <taxon>Craniata</taxon>
        <taxon>Vertebrata</taxon>
        <taxon>Euteleostomi</taxon>
        <taxon>Actinopterygii</taxon>
        <taxon>Neopterygii</taxon>
        <taxon>Teleostei</taxon>
        <taxon>Ostariophysi</taxon>
        <taxon>Siluriformes</taxon>
        <taxon>Ictaluridae</taxon>
        <taxon>Ameiurus</taxon>
    </lineage>
</organism>
<feature type="region of interest" description="Disordered" evidence="1">
    <location>
        <begin position="1"/>
        <end position="103"/>
    </location>
</feature>
<name>A0A7J5ZNL7_AMEME</name>
<feature type="compositionally biased region" description="Polar residues" evidence="1">
    <location>
        <begin position="28"/>
        <end position="42"/>
    </location>
</feature>
<dbReference type="AlphaFoldDB" id="A0A7J5ZNL7"/>
<feature type="compositionally biased region" description="Polar residues" evidence="1">
    <location>
        <begin position="1"/>
        <end position="18"/>
    </location>
</feature>